<dbReference type="GO" id="GO:0061630">
    <property type="term" value="F:ubiquitin protein ligase activity"/>
    <property type="evidence" value="ECO:0007669"/>
    <property type="project" value="UniProtKB-EC"/>
</dbReference>
<dbReference type="GO" id="GO:0030247">
    <property type="term" value="F:polysaccharide binding"/>
    <property type="evidence" value="ECO:0007669"/>
    <property type="project" value="InterPro"/>
</dbReference>
<dbReference type="EC" id="2.3.2.27" evidence="4"/>
<reference evidence="19" key="1">
    <citation type="submission" date="2024-03" db="EMBL/GenBank/DDBJ databases">
        <title>WGS assembly of Saponaria officinalis var. Norfolk2.</title>
        <authorList>
            <person name="Jenkins J."/>
            <person name="Shu S."/>
            <person name="Grimwood J."/>
            <person name="Barry K."/>
            <person name="Goodstein D."/>
            <person name="Schmutz J."/>
            <person name="Leebens-Mack J."/>
            <person name="Osbourn A."/>
        </authorList>
    </citation>
    <scope>NUCLEOTIDE SEQUENCE [LARGE SCALE GENOMIC DNA]</scope>
    <source>
        <strain evidence="19">JIC</strain>
    </source>
</reference>
<evidence type="ECO:0000256" key="9">
    <source>
        <dbReference type="ARBA" id="ARBA00022771"/>
    </source>
</evidence>
<keyword evidence="10" id="KW-0833">Ubl conjugation pathway</keyword>
<dbReference type="InterPro" id="IPR025287">
    <property type="entry name" value="WAK_GUB"/>
</dbReference>
<dbReference type="InterPro" id="IPR046948">
    <property type="entry name" value="ATL20-22-like"/>
</dbReference>
<dbReference type="AlphaFoldDB" id="A0AAW1KEK3"/>
<dbReference type="EMBL" id="JBDFQZ010000006">
    <property type="protein sequence ID" value="KAK9716678.1"/>
    <property type="molecule type" value="Genomic_DNA"/>
</dbReference>
<dbReference type="Proteomes" id="UP001443914">
    <property type="component" value="Unassembled WGS sequence"/>
</dbReference>
<evidence type="ECO:0000256" key="11">
    <source>
        <dbReference type="ARBA" id="ARBA00022833"/>
    </source>
</evidence>
<evidence type="ECO:0000256" key="3">
    <source>
        <dbReference type="ARBA" id="ARBA00004906"/>
    </source>
</evidence>
<dbReference type="CDD" id="cd16461">
    <property type="entry name" value="RING-H2_EL5-like"/>
    <property type="match status" value="1"/>
</dbReference>
<keyword evidence="20" id="KW-1185">Reference proteome</keyword>
<sequence length="392" mass="43718">MKLSQKQIPFIFYLLILLQYFSCYSKASIQKCPIFSCNPYEQDTIQFPFHVPRNQSSRCGYPGFDLSCGDSGRTYINISSKTLIVKGIDYPNQLLFVSDPNSCIPKRILTLNLTSTPYSYGPETPSYTFLNCSQTNVTALVLDPTQLPIGTSVVTCLSGGDYTVMTTFERASEERLVSERKCRVIKRVNAALLWPEMEEGFYPVDMSDVILQLSWGVPNCGDCLLSGGSCGFAHDSGLAVKCFFNDSAGLSKSAKYGLILGLGIPGLLCMIGLAYYASSRVRTRNQNQRRYNTELSPIIFPQPVILTVGLDRPTIESYPKTTLGESKRLPKTSDSTCPICLCEYQPKETLRSIPECNHYFHADCIDEWLRMNATCPLCRKSPHEQLYGAAGR</sequence>
<dbReference type="SUPFAM" id="SSF57850">
    <property type="entry name" value="RING/U-box"/>
    <property type="match status" value="1"/>
</dbReference>
<dbReference type="GO" id="GO:0008270">
    <property type="term" value="F:zinc ion binding"/>
    <property type="evidence" value="ECO:0007669"/>
    <property type="project" value="UniProtKB-KW"/>
</dbReference>
<proteinExistence type="inferred from homology"/>
<dbReference type="Pfam" id="PF13639">
    <property type="entry name" value="zf-RING_2"/>
    <property type="match status" value="1"/>
</dbReference>
<comment type="pathway">
    <text evidence="3">Protein modification; protein ubiquitination.</text>
</comment>
<keyword evidence="6 16" id="KW-0812">Transmembrane</keyword>
<keyword evidence="8 17" id="KW-0732">Signal</keyword>
<comment type="caution">
    <text evidence="19">The sequence shown here is derived from an EMBL/GenBank/DDBJ whole genome shotgun (WGS) entry which is preliminary data.</text>
</comment>
<dbReference type="Pfam" id="PF13947">
    <property type="entry name" value="GUB_WAK_bind"/>
    <property type="match status" value="1"/>
</dbReference>
<feature type="chain" id="PRO_5043788666" description="RING-type E3 ubiquitin transferase" evidence="17">
    <location>
        <begin position="24"/>
        <end position="392"/>
    </location>
</feature>
<dbReference type="GO" id="GO:0016020">
    <property type="term" value="C:membrane"/>
    <property type="evidence" value="ECO:0007669"/>
    <property type="project" value="UniProtKB-SubCell"/>
</dbReference>
<evidence type="ECO:0000256" key="2">
    <source>
        <dbReference type="ARBA" id="ARBA00004167"/>
    </source>
</evidence>
<dbReference type="PANTHER" id="PTHR46279">
    <property type="entry name" value="RING/U-BOX SUPERFAMILY PROTEIN"/>
    <property type="match status" value="1"/>
</dbReference>
<dbReference type="InterPro" id="IPR013083">
    <property type="entry name" value="Znf_RING/FYVE/PHD"/>
</dbReference>
<comment type="subcellular location">
    <subcellularLocation>
        <location evidence="2">Membrane</location>
        <topology evidence="2">Single-pass membrane protein</topology>
    </subcellularLocation>
</comment>
<keyword evidence="5" id="KW-0808">Transferase</keyword>
<feature type="signal peptide" evidence="17">
    <location>
        <begin position="1"/>
        <end position="23"/>
    </location>
</feature>
<evidence type="ECO:0000256" key="7">
    <source>
        <dbReference type="ARBA" id="ARBA00022723"/>
    </source>
</evidence>
<gene>
    <name evidence="19" type="ORF">RND81_06G250200</name>
</gene>
<evidence type="ECO:0000256" key="10">
    <source>
        <dbReference type="ARBA" id="ARBA00022786"/>
    </source>
</evidence>
<keyword evidence="12 16" id="KW-1133">Transmembrane helix</keyword>
<evidence type="ECO:0000256" key="13">
    <source>
        <dbReference type="ARBA" id="ARBA00023136"/>
    </source>
</evidence>
<keyword evidence="11" id="KW-0862">Zinc</keyword>
<evidence type="ECO:0000256" key="8">
    <source>
        <dbReference type="ARBA" id="ARBA00022729"/>
    </source>
</evidence>
<evidence type="ECO:0000256" key="5">
    <source>
        <dbReference type="ARBA" id="ARBA00022679"/>
    </source>
</evidence>
<keyword evidence="13 16" id="KW-0472">Membrane</keyword>
<comment type="catalytic activity">
    <reaction evidence="1">
        <text>S-ubiquitinyl-[E2 ubiquitin-conjugating enzyme]-L-cysteine + [acceptor protein]-L-lysine = [E2 ubiquitin-conjugating enzyme]-L-cysteine + N(6)-ubiquitinyl-[acceptor protein]-L-lysine.</text>
        <dbReference type="EC" id="2.3.2.27"/>
    </reaction>
</comment>
<evidence type="ECO:0000256" key="16">
    <source>
        <dbReference type="SAM" id="Phobius"/>
    </source>
</evidence>
<organism evidence="19 20">
    <name type="scientific">Saponaria officinalis</name>
    <name type="common">Common soapwort</name>
    <name type="synonym">Lychnis saponaria</name>
    <dbReference type="NCBI Taxonomy" id="3572"/>
    <lineage>
        <taxon>Eukaryota</taxon>
        <taxon>Viridiplantae</taxon>
        <taxon>Streptophyta</taxon>
        <taxon>Embryophyta</taxon>
        <taxon>Tracheophyta</taxon>
        <taxon>Spermatophyta</taxon>
        <taxon>Magnoliopsida</taxon>
        <taxon>eudicotyledons</taxon>
        <taxon>Gunneridae</taxon>
        <taxon>Pentapetalae</taxon>
        <taxon>Caryophyllales</taxon>
        <taxon>Caryophyllaceae</taxon>
        <taxon>Caryophylleae</taxon>
        <taxon>Saponaria</taxon>
    </lineage>
</organism>
<keyword evidence="9 15" id="KW-0863">Zinc-finger</keyword>
<evidence type="ECO:0000259" key="18">
    <source>
        <dbReference type="PROSITE" id="PS50089"/>
    </source>
</evidence>
<dbReference type="Gene3D" id="3.30.40.10">
    <property type="entry name" value="Zinc/RING finger domain, C3HC4 (zinc finger)"/>
    <property type="match status" value="1"/>
</dbReference>
<feature type="transmembrane region" description="Helical" evidence="16">
    <location>
        <begin position="256"/>
        <end position="277"/>
    </location>
</feature>
<evidence type="ECO:0000313" key="20">
    <source>
        <dbReference type="Proteomes" id="UP001443914"/>
    </source>
</evidence>
<evidence type="ECO:0000256" key="17">
    <source>
        <dbReference type="SAM" id="SignalP"/>
    </source>
</evidence>
<evidence type="ECO:0000256" key="1">
    <source>
        <dbReference type="ARBA" id="ARBA00000900"/>
    </source>
</evidence>
<accession>A0AAW1KEK3</accession>
<protein>
    <recommendedName>
        <fullName evidence="4">RING-type E3 ubiquitin transferase</fullName>
        <ecNumber evidence="4">2.3.2.27</ecNumber>
    </recommendedName>
</protein>
<evidence type="ECO:0000256" key="14">
    <source>
        <dbReference type="ARBA" id="ARBA00024209"/>
    </source>
</evidence>
<comment type="similarity">
    <text evidence="14">Belongs to the RING-type zinc finger family. ATL subfamily.</text>
</comment>
<dbReference type="SMART" id="SM00184">
    <property type="entry name" value="RING"/>
    <property type="match status" value="1"/>
</dbReference>
<evidence type="ECO:0000256" key="4">
    <source>
        <dbReference type="ARBA" id="ARBA00012483"/>
    </source>
</evidence>
<keyword evidence="7" id="KW-0479">Metal-binding</keyword>
<evidence type="ECO:0000256" key="6">
    <source>
        <dbReference type="ARBA" id="ARBA00022692"/>
    </source>
</evidence>
<evidence type="ECO:0000256" key="12">
    <source>
        <dbReference type="ARBA" id="ARBA00022989"/>
    </source>
</evidence>
<dbReference type="InterPro" id="IPR001841">
    <property type="entry name" value="Znf_RING"/>
</dbReference>
<name>A0AAW1KEK3_SAPOF</name>
<dbReference type="PANTHER" id="PTHR46279:SF31">
    <property type="entry name" value="RING-H2 FINGER PROTEIN ATL20-LIKE ISOFORM X1"/>
    <property type="match status" value="1"/>
</dbReference>
<evidence type="ECO:0000256" key="15">
    <source>
        <dbReference type="PROSITE-ProRule" id="PRU00175"/>
    </source>
</evidence>
<dbReference type="PROSITE" id="PS50089">
    <property type="entry name" value="ZF_RING_2"/>
    <property type="match status" value="1"/>
</dbReference>
<feature type="domain" description="RING-type" evidence="18">
    <location>
        <begin position="337"/>
        <end position="379"/>
    </location>
</feature>
<evidence type="ECO:0000313" key="19">
    <source>
        <dbReference type="EMBL" id="KAK9716678.1"/>
    </source>
</evidence>